<dbReference type="InterPro" id="IPR032710">
    <property type="entry name" value="NTF2-like_dom_sf"/>
</dbReference>
<evidence type="ECO:0000313" key="2">
    <source>
        <dbReference type="EMBL" id="MDJ1485027.1"/>
    </source>
</evidence>
<evidence type="ECO:0000259" key="1">
    <source>
        <dbReference type="Pfam" id="PF13577"/>
    </source>
</evidence>
<dbReference type="RefSeq" id="WP_313987016.1">
    <property type="nucleotide sequence ID" value="NZ_JASJOS010000017.1"/>
</dbReference>
<name>A0AAE3UAS6_9BACT</name>
<dbReference type="Proteomes" id="UP001241110">
    <property type="component" value="Unassembled WGS sequence"/>
</dbReference>
<reference evidence="2" key="1">
    <citation type="submission" date="2023-05" db="EMBL/GenBank/DDBJ databases">
        <authorList>
            <person name="Zhang X."/>
        </authorList>
    </citation>
    <scope>NUCLEOTIDE SEQUENCE</scope>
    <source>
        <strain evidence="2">YF14B1</strain>
    </source>
</reference>
<comment type="caution">
    <text evidence="2">The sequence shown here is derived from an EMBL/GenBank/DDBJ whole genome shotgun (WGS) entry which is preliminary data.</text>
</comment>
<gene>
    <name evidence="2" type="ORF">QNI16_31305</name>
</gene>
<evidence type="ECO:0000313" key="3">
    <source>
        <dbReference type="Proteomes" id="UP001241110"/>
    </source>
</evidence>
<dbReference type="InterPro" id="IPR037401">
    <property type="entry name" value="SnoaL-like"/>
</dbReference>
<protein>
    <submittedName>
        <fullName evidence="2">Nuclear transport factor 2 family protein</fullName>
    </submittedName>
</protein>
<dbReference type="SUPFAM" id="SSF54427">
    <property type="entry name" value="NTF2-like"/>
    <property type="match status" value="1"/>
</dbReference>
<proteinExistence type="predicted"/>
<dbReference type="CDD" id="cd00531">
    <property type="entry name" value="NTF2_like"/>
    <property type="match status" value="1"/>
</dbReference>
<dbReference type="AlphaFoldDB" id="A0AAE3UAS6"/>
<dbReference type="Gene3D" id="3.10.450.50">
    <property type="match status" value="1"/>
</dbReference>
<accession>A0AAE3UAS6</accession>
<feature type="domain" description="SnoaL-like" evidence="1">
    <location>
        <begin position="11"/>
        <end position="135"/>
    </location>
</feature>
<dbReference type="Pfam" id="PF13577">
    <property type="entry name" value="SnoaL_4"/>
    <property type="match status" value="1"/>
</dbReference>
<sequence>MNIVNNFEMDKLTAIEEIRQLKARYFRCLDNKDWTGLATCLTDDVSFRYPPGKISLEGKEELIGNFSNRHANTLTSHSGSMPEIKLKTAFEAEGIWSMTDLVVRTDVQGEQETTQGFGRYHETYQCLHDRWLIKSIMLERILVITPQVKILSI</sequence>
<dbReference type="EMBL" id="JASJOS010000017">
    <property type="protein sequence ID" value="MDJ1485027.1"/>
    <property type="molecule type" value="Genomic_DNA"/>
</dbReference>
<organism evidence="2 3">
    <name type="scientific">Xanthocytophaga flava</name>
    <dbReference type="NCBI Taxonomy" id="3048013"/>
    <lineage>
        <taxon>Bacteria</taxon>
        <taxon>Pseudomonadati</taxon>
        <taxon>Bacteroidota</taxon>
        <taxon>Cytophagia</taxon>
        <taxon>Cytophagales</taxon>
        <taxon>Rhodocytophagaceae</taxon>
        <taxon>Xanthocytophaga</taxon>
    </lineage>
</organism>